<protein>
    <submittedName>
        <fullName evidence="1">Uncharacterized protein</fullName>
    </submittedName>
</protein>
<dbReference type="EMBL" id="MJEL01000061">
    <property type="protein sequence ID" value="OEH95527.1"/>
    <property type="molecule type" value="Genomic_DNA"/>
</dbReference>
<organism evidence="1">
    <name type="scientific">Salmonella enterica</name>
    <name type="common">Salmonella choleraesuis</name>
    <dbReference type="NCBI Taxonomy" id="28901"/>
    <lineage>
        <taxon>Bacteria</taxon>
        <taxon>Pseudomonadati</taxon>
        <taxon>Pseudomonadota</taxon>
        <taxon>Gammaproteobacteria</taxon>
        <taxon>Enterobacterales</taxon>
        <taxon>Enterobacteriaceae</taxon>
        <taxon>Salmonella</taxon>
    </lineage>
</organism>
<accession>A0A3F3IL19</accession>
<dbReference type="Proteomes" id="UP000852880">
    <property type="component" value="Unassembled WGS sequence"/>
</dbReference>
<proteinExistence type="predicted"/>
<gene>
    <name evidence="1" type="ORF">BH006_07425</name>
</gene>
<comment type="caution">
    <text evidence="1">The sequence shown here is derived from an EMBL/GenBank/DDBJ whole genome shotgun (WGS) entry which is preliminary data.</text>
</comment>
<name>A0A3F3IL19_SALER</name>
<reference evidence="1" key="1">
    <citation type="submission" date="2016-09" db="EMBL/GenBank/DDBJ databases">
        <title>Whole Genome Sequencing of Salmonella enterica subsp. enterica serovar Nottingham.</title>
        <authorList>
            <person name="Zheng J."/>
            <person name="Wang H."/>
        </authorList>
    </citation>
    <scope>NUCLEOTIDE SEQUENCE [LARGE SCALE GENOMIC DNA]</scope>
    <source>
        <strain evidence="1">CFSAN055411</strain>
    </source>
</reference>
<sequence length="90" mass="10125">MGGAMITDVEYELARNVFDELLNCDPDDDEALAKFDNALAICIEYECQGCGYIPNVKLDWALISSFRTSQHKRAARPITGIYDIFDNSRS</sequence>
<evidence type="ECO:0000313" key="1">
    <source>
        <dbReference type="EMBL" id="OEH95527.1"/>
    </source>
</evidence>
<dbReference type="AlphaFoldDB" id="A0A3F3IL19"/>